<name>A0ABU2JBA5_9ACTN</name>
<reference evidence="2" key="1">
    <citation type="submission" date="2023-07" db="EMBL/GenBank/DDBJ databases">
        <title>30 novel species of actinomycetes from the DSMZ collection.</title>
        <authorList>
            <person name="Nouioui I."/>
        </authorList>
    </citation>
    <scope>NUCLEOTIDE SEQUENCE [LARGE SCALE GENOMIC DNA]</scope>
    <source>
        <strain evidence="2">DSM 44399</strain>
    </source>
</reference>
<dbReference type="EMBL" id="JAVREH010000015">
    <property type="protein sequence ID" value="MDT0262276.1"/>
    <property type="molecule type" value="Genomic_DNA"/>
</dbReference>
<protein>
    <recommendedName>
        <fullName evidence="3">Restriction endonuclease</fullName>
    </recommendedName>
</protein>
<dbReference type="Pfam" id="PF10117">
    <property type="entry name" value="McrBC"/>
    <property type="match status" value="1"/>
</dbReference>
<dbReference type="PANTHER" id="PTHR38733:SF1">
    <property type="entry name" value="TYPE IV METHYL-DIRECTED RESTRICTION ENZYME ECOKMCRBC"/>
    <property type="match status" value="1"/>
</dbReference>
<accession>A0ABU2JBA5</accession>
<evidence type="ECO:0008006" key="3">
    <source>
        <dbReference type="Google" id="ProtNLM"/>
    </source>
</evidence>
<organism evidence="1 2">
    <name type="scientific">Jatrophihabitans lederbergiae</name>
    <dbReference type="NCBI Taxonomy" id="3075547"/>
    <lineage>
        <taxon>Bacteria</taxon>
        <taxon>Bacillati</taxon>
        <taxon>Actinomycetota</taxon>
        <taxon>Actinomycetes</taxon>
        <taxon>Jatrophihabitantales</taxon>
        <taxon>Jatrophihabitantaceae</taxon>
        <taxon>Jatrophihabitans</taxon>
    </lineage>
</organism>
<evidence type="ECO:0000313" key="1">
    <source>
        <dbReference type="EMBL" id="MDT0262276.1"/>
    </source>
</evidence>
<dbReference type="PANTHER" id="PTHR38733">
    <property type="entry name" value="PROTEIN MCRC"/>
    <property type="match status" value="1"/>
</dbReference>
<comment type="caution">
    <text evidence="1">The sequence shown here is derived from an EMBL/GenBank/DDBJ whole genome shotgun (WGS) entry which is preliminary data.</text>
</comment>
<keyword evidence="2" id="KW-1185">Reference proteome</keyword>
<dbReference type="InterPro" id="IPR019292">
    <property type="entry name" value="McrC"/>
</dbReference>
<proteinExistence type="predicted"/>
<dbReference type="RefSeq" id="WP_311423425.1">
    <property type="nucleotide sequence ID" value="NZ_JAVREH010000015.1"/>
</dbReference>
<gene>
    <name evidence="1" type="ORF">RM423_12835</name>
</gene>
<sequence length="387" mass="41587">MERMIGWTSHRLTLTSGERRELLGLVKRGYKDGNAKVIEALLPTDENATYDVVPGAYVGRFALQSGRVLDIGSGLIVPSDDLLHVLRVAGHLPARLDDASTPSQEGWGIVDVLAFALATEAEGIIARGLAKAYEQRRFRSPPLPGSIDVRDHLSRHGARPDKLVTVAHRLTVDIPRNQAIAAATSLLLRLPLQPAARVRLRRVAAALSTVSTPPMSPSAIDRMIGEHRQARYDAALRLCALVLRGNTLSPAGATLSGASVLFAMTDVWQDFVLAWVRQSYPGAVVKPQYSFPLLNGRSTPAAAADVVVLDSDEQPSVLFDAKYKAASATPSADDIYQMVTYCERLRLPSATLVHPGSGETTSVGIGDRTIVTVRLAVDQVAHSGSAR</sequence>
<evidence type="ECO:0000313" key="2">
    <source>
        <dbReference type="Proteomes" id="UP001183176"/>
    </source>
</evidence>
<dbReference type="Proteomes" id="UP001183176">
    <property type="component" value="Unassembled WGS sequence"/>
</dbReference>